<accession>A0A443ILR6</accession>
<protein>
    <submittedName>
        <fullName evidence="1">Uncharacterized protein</fullName>
    </submittedName>
</protein>
<reference evidence="1 2" key="2">
    <citation type="submission" date="2019-01" db="EMBL/GenBank/DDBJ databases">
        <authorList>
            <person name="Li Y."/>
        </authorList>
    </citation>
    <scope>NUCLEOTIDE SEQUENCE [LARGE SCALE GENOMIC DNA]</scope>
    <source>
        <strain evidence="1 2">2D-5</strain>
    </source>
</reference>
<reference evidence="1 2" key="1">
    <citation type="submission" date="2019-01" db="EMBL/GenBank/DDBJ databases">
        <title>Sinorhodobacter populi sp. nov. isolated from the symptomatic bark tissue of Populus euramericana canker.</title>
        <authorList>
            <person name="Xu G."/>
        </authorList>
    </citation>
    <scope>NUCLEOTIDE SEQUENCE [LARGE SCALE GENOMIC DNA]</scope>
    <source>
        <strain evidence="1 2">2D-5</strain>
    </source>
</reference>
<proteinExistence type="predicted"/>
<sequence length="107" mass="11801">MLAEAARQLGRNPRERIETLRLSEEVAYKTWGCSGLGTQHPIGSQLARNHRHQDLCVARSSSPCYKLTLLGIRASGASRAGHHAISAIFARMHGEWITVCGFSRDCL</sequence>
<name>A0A443ILR6_9RHOB</name>
<comment type="caution">
    <text evidence="1">The sequence shown here is derived from an EMBL/GenBank/DDBJ whole genome shotgun (WGS) entry which is preliminary data.</text>
</comment>
<keyword evidence="2" id="KW-1185">Reference proteome</keyword>
<organism evidence="1 2">
    <name type="scientific">Paenirhodobacter populi</name>
    <dbReference type="NCBI Taxonomy" id="2306993"/>
    <lineage>
        <taxon>Bacteria</taxon>
        <taxon>Pseudomonadati</taxon>
        <taxon>Pseudomonadota</taxon>
        <taxon>Alphaproteobacteria</taxon>
        <taxon>Rhodobacterales</taxon>
        <taxon>Rhodobacter group</taxon>
        <taxon>Paenirhodobacter</taxon>
    </lineage>
</organism>
<dbReference type="AlphaFoldDB" id="A0A443ILR6"/>
<gene>
    <name evidence="1" type="ORF">D2T33_19150</name>
</gene>
<evidence type="ECO:0000313" key="2">
    <source>
        <dbReference type="Proteomes" id="UP000285710"/>
    </source>
</evidence>
<dbReference type="RefSeq" id="WP_128270841.1">
    <property type="nucleotide sequence ID" value="NZ_SAUW01000032.1"/>
</dbReference>
<dbReference type="Proteomes" id="UP000285710">
    <property type="component" value="Unassembled WGS sequence"/>
</dbReference>
<evidence type="ECO:0000313" key="1">
    <source>
        <dbReference type="EMBL" id="RWR05947.1"/>
    </source>
</evidence>
<dbReference type="EMBL" id="SAUW01000032">
    <property type="protein sequence ID" value="RWR05947.1"/>
    <property type="molecule type" value="Genomic_DNA"/>
</dbReference>